<dbReference type="GO" id="GO:0006950">
    <property type="term" value="P:response to stress"/>
    <property type="evidence" value="ECO:0007669"/>
    <property type="project" value="TreeGrafter"/>
</dbReference>
<protein>
    <submittedName>
        <fullName evidence="5">MarR family transcriptional regulator</fullName>
    </submittedName>
</protein>
<keyword evidence="6" id="KW-1185">Reference proteome</keyword>
<sequence>MPVHTHPGWTRQDRSNQTAVERAEVVVAAKDAVAAESVDEITDALLGASRLLVALSARSLTLVDDSITIPQFRTLVILSTRGPSKVVTLATALDVQPSTAARMVDRLVGAGLVDRKPNPDSRRELIIELTGRGREVVDAVTAHRRRELAAVVEKMPKADRSGLIRALTAFTRAGGEPPADLDVDSYQL</sequence>
<accession>A0A6I3L5V0</accession>
<name>A0A6I3L5V0_9NOCA</name>
<keyword evidence="3" id="KW-0804">Transcription</keyword>
<dbReference type="InterPro" id="IPR023187">
    <property type="entry name" value="Tscrpt_reg_MarR-type_CS"/>
</dbReference>
<dbReference type="InterPro" id="IPR036388">
    <property type="entry name" value="WH-like_DNA-bd_sf"/>
</dbReference>
<dbReference type="Pfam" id="PF01047">
    <property type="entry name" value="MarR"/>
    <property type="match status" value="1"/>
</dbReference>
<evidence type="ECO:0000313" key="5">
    <source>
        <dbReference type="EMBL" id="MTE15249.1"/>
    </source>
</evidence>
<evidence type="ECO:0000313" key="6">
    <source>
        <dbReference type="Proteomes" id="UP000432464"/>
    </source>
</evidence>
<dbReference type="PROSITE" id="PS01117">
    <property type="entry name" value="HTH_MARR_1"/>
    <property type="match status" value="1"/>
</dbReference>
<keyword evidence="1" id="KW-0805">Transcription regulation</keyword>
<evidence type="ECO:0000256" key="2">
    <source>
        <dbReference type="ARBA" id="ARBA00023125"/>
    </source>
</evidence>
<comment type="caution">
    <text evidence="5">The sequence shown here is derived from an EMBL/GenBank/DDBJ whole genome shotgun (WGS) entry which is preliminary data.</text>
</comment>
<dbReference type="SUPFAM" id="SSF46785">
    <property type="entry name" value="Winged helix' DNA-binding domain"/>
    <property type="match status" value="1"/>
</dbReference>
<dbReference type="EMBL" id="WMBB01000009">
    <property type="protein sequence ID" value="MTE15249.1"/>
    <property type="molecule type" value="Genomic_DNA"/>
</dbReference>
<proteinExistence type="predicted"/>
<dbReference type="Gene3D" id="1.10.10.10">
    <property type="entry name" value="Winged helix-like DNA-binding domain superfamily/Winged helix DNA-binding domain"/>
    <property type="match status" value="1"/>
</dbReference>
<organism evidence="5 6">
    <name type="scientific">Nocardia aurantiaca</name>
    <dbReference type="NCBI Taxonomy" id="2675850"/>
    <lineage>
        <taxon>Bacteria</taxon>
        <taxon>Bacillati</taxon>
        <taxon>Actinomycetota</taxon>
        <taxon>Actinomycetes</taxon>
        <taxon>Mycobacteriales</taxon>
        <taxon>Nocardiaceae</taxon>
        <taxon>Nocardia</taxon>
    </lineage>
</organism>
<dbReference type="InterPro" id="IPR039422">
    <property type="entry name" value="MarR/SlyA-like"/>
</dbReference>
<feature type="domain" description="HTH marR-type" evidence="4">
    <location>
        <begin position="38"/>
        <end position="172"/>
    </location>
</feature>
<dbReference type="InterPro" id="IPR000835">
    <property type="entry name" value="HTH_MarR-typ"/>
</dbReference>
<dbReference type="GO" id="GO:0003677">
    <property type="term" value="F:DNA binding"/>
    <property type="evidence" value="ECO:0007669"/>
    <property type="project" value="UniProtKB-KW"/>
</dbReference>
<evidence type="ECO:0000256" key="3">
    <source>
        <dbReference type="ARBA" id="ARBA00023163"/>
    </source>
</evidence>
<dbReference type="SMART" id="SM00347">
    <property type="entry name" value="HTH_MARR"/>
    <property type="match status" value="1"/>
</dbReference>
<dbReference type="PANTHER" id="PTHR33164">
    <property type="entry name" value="TRANSCRIPTIONAL REGULATOR, MARR FAMILY"/>
    <property type="match status" value="1"/>
</dbReference>
<gene>
    <name evidence="5" type="ORF">GLP40_21030</name>
</gene>
<dbReference type="PANTHER" id="PTHR33164:SF94">
    <property type="entry name" value="TRANSCRIPTIONAL REGULATORY PROTEIN-RELATED"/>
    <property type="match status" value="1"/>
</dbReference>
<evidence type="ECO:0000256" key="1">
    <source>
        <dbReference type="ARBA" id="ARBA00023015"/>
    </source>
</evidence>
<dbReference type="PROSITE" id="PS50995">
    <property type="entry name" value="HTH_MARR_2"/>
    <property type="match status" value="1"/>
</dbReference>
<evidence type="ECO:0000259" key="4">
    <source>
        <dbReference type="PROSITE" id="PS50995"/>
    </source>
</evidence>
<dbReference type="Proteomes" id="UP000432464">
    <property type="component" value="Unassembled WGS sequence"/>
</dbReference>
<reference evidence="5 6" key="1">
    <citation type="submission" date="2019-11" db="EMBL/GenBank/DDBJ databases">
        <title>Nocardia sp. nov. CT2-14 isolated from soil.</title>
        <authorList>
            <person name="Kanchanasin P."/>
            <person name="Tanasupawat S."/>
            <person name="Yuki M."/>
            <person name="Kudo T."/>
        </authorList>
    </citation>
    <scope>NUCLEOTIDE SEQUENCE [LARGE SCALE GENOMIC DNA]</scope>
    <source>
        <strain evidence="5 6">CT2-14</strain>
    </source>
</reference>
<dbReference type="AlphaFoldDB" id="A0A6I3L5V0"/>
<keyword evidence="2" id="KW-0238">DNA-binding</keyword>
<dbReference type="GO" id="GO:0003700">
    <property type="term" value="F:DNA-binding transcription factor activity"/>
    <property type="evidence" value="ECO:0007669"/>
    <property type="project" value="InterPro"/>
</dbReference>
<dbReference type="InterPro" id="IPR036390">
    <property type="entry name" value="WH_DNA-bd_sf"/>
</dbReference>